<comment type="subcellular location">
    <subcellularLocation>
        <location evidence="1">Mitochondrion matrix</location>
    </subcellularLocation>
</comment>
<keyword evidence="4" id="KW-0276">Fatty acid metabolism</keyword>
<evidence type="ECO:0000256" key="13">
    <source>
        <dbReference type="ARBA" id="ARBA00052542"/>
    </source>
</evidence>
<evidence type="ECO:0000256" key="15">
    <source>
        <dbReference type="ARBA" id="ARBA00068317"/>
    </source>
</evidence>
<dbReference type="PANTHER" id="PTHR11941:SF45">
    <property type="entry name" value="ENOYL-COA DELTA ISOMERASE 1, MITOCHONDRIAL"/>
    <property type="match status" value="1"/>
</dbReference>
<accession>A0A9Q0N3X6</accession>
<evidence type="ECO:0000256" key="6">
    <source>
        <dbReference type="ARBA" id="ARBA00022990"/>
    </source>
</evidence>
<dbReference type="GO" id="GO:0005759">
    <property type="term" value="C:mitochondrial matrix"/>
    <property type="evidence" value="ECO:0007669"/>
    <property type="project" value="UniProtKB-SubCell"/>
</dbReference>
<evidence type="ECO:0000256" key="14">
    <source>
        <dbReference type="ARBA" id="ARBA00056147"/>
    </source>
</evidence>
<dbReference type="AlphaFoldDB" id="A0A9Q0N3X6"/>
<evidence type="ECO:0000313" key="17">
    <source>
        <dbReference type="EMBL" id="KAJ6643143.1"/>
    </source>
</evidence>
<evidence type="ECO:0000256" key="4">
    <source>
        <dbReference type="ARBA" id="ARBA00022832"/>
    </source>
</evidence>
<reference evidence="17" key="1">
    <citation type="submission" date="2022-07" db="EMBL/GenBank/DDBJ databases">
        <authorList>
            <person name="Trinca V."/>
            <person name="Uliana J.V.C."/>
            <person name="Torres T.T."/>
            <person name="Ward R.J."/>
            <person name="Monesi N."/>
        </authorList>
    </citation>
    <scope>NUCLEOTIDE SEQUENCE</scope>
    <source>
        <strain evidence="17">HSMRA1968</strain>
        <tissue evidence="17">Whole embryos</tissue>
    </source>
</reference>
<name>A0A9Q0N3X6_9DIPT</name>
<comment type="pathway">
    <text evidence="2">Lipid metabolism; fatty acid beta-oxidation.</text>
</comment>
<dbReference type="OrthoDB" id="1696280at2759"/>
<dbReference type="CDD" id="cd06558">
    <property type="entry name" value="crotonase-like"/>
    <property type="match status" value="1"/>
</dbReference>
<proteinExistence type="predicted"/>
<keyword evidence="5" id="KW-0809">Transit peptide</keyword>
<comment type="catalytic activity">
    <reaction evidence="12">
        <text>(3Z)-dodecenoyl-CoA = (2E)-dodecenoyl-CoA</text>
        <dbReference type="Rhea" id="RHEA:23716"/>
        <dbReference type="ChEBI" id="CHEBI:57330"/>
        <dbReference type="ChEBI" id="CHEBI:58543"/>
        <dbReference type="EC" id="5.3.3.8"/>
    </reaction>
    <physiologicalReaction direction="left-to-right" evidence="12">
        <dbReference type="Rhea" id="RHEA:23717"/>
    </physiologicalReaction>
</comment>
<dbReference type="GO" id="GO:0004165">
    <property type="term" value="F:delta(3)-delta(2)-enoyl-CoA isomerase activity"/>
    <property type="evidence" value="ECO:0007669"/>
    <property type="project" value="UniProtKB-EC"/>
</dbReference>
<comment type="catalytic activity">
    <reaction evidence="13">
        <text>(3Z)-octenoyl-CoA = (2E)-octenoyl-CoA</text>
        <dbReference type="Rhea" id="RHEA:46044"/>
        <dbReference type="ChEBI" id="CHEBI:62242"/>
        <dbReference type="ChEBI" id="CHEBI:85640"/>
    </reaction>
    <physiologicalReaction direction="left-to-right" evidence="13">
        <dbReference type="Rhea" id="RHEA:46045"/>
    </physiologicalReaction>
</comment>
<evidence type="ECO:0000256" key="10">
    <source>
        <dbReference type="ARBA" id="ARBA00050938"/>
    </source>
</evidence>
<evidence type="ECO:0000313" key="18">
    <source>
        <dbReference type="Proteomes" id="UP001151699"/>
    </source>
</evidence>
<comment type="catalytic activity">
    <reaction evidence="10">
        <text>(3Z)-decenoyl-CoA = (2E)-decenoyl-CoA</text>
        <dbReference type="Rhea" id="RHEA:77195"/>
        <dbReference type="ChEBI" id="CHEBI:61406"/>
        <dbReference type="ChEBI" id="CHEBI:195601"/>
    </reaction>
    <physiologicalReaction direction="left-to-right" evidence="10">
        <dbReference type="Rhea" id="RHEA:77196"/>
    </physiologicalReaction>
</comment>
<organism evidence="17 18">
    <name type="scientific">Pseudolycoriella hygida</name>
    <dbReference type="NCBI Taxonomy" id="35572"/>
    <lineage>
        <taxon>Eukaryota</taxon>
        <taxon>Metazoa</taxon>
        <taxon>Ecdysozoa</taxon>
        <taxon>Arthropoda</taxon>
        <taxon>Hexapoda</taxon>
        <taxon>Insecta</taxon>
        <taxon>Pterygota</taxon>
        <taxon>Neoptera</taxon>
        <taxon>Endopterygota</taxon>
        <taxon>Diptera</taxon>
        <taxon>Nematocera</taxon>
        <taxon>Sciaroidea</taxon>
        <taxon>Sciaridae</taxon>
        <taxon>Pseudolycoriella</taxon>
    </lineage>
</organism>
<keyword evidence="8" id="KW-0496">Mitochondrion</keyword>
<evidence type="ECO:0000256" key="7">
    <source>
        <dbReference type="ARBA" id="ARBA00023098"/>
    </source>
</evidence>
<dbReference type="Proteomes" id="UP001151699">
    <property type="component" value="Chromosome B"/>
</dbReference>
<keyword evidence="18" id="KW-1185">Reference proteome</keyword>
<dbReference type="PANTHER" id="PTHR11941">
    <property type="entry name" value="ENOYL-COA HYDRATASE-RELATED"/>
    <property type="match status" value="1"/>
</dbReference>
<gene>
    <name evidence="17" type="primary">Eci1_0</name>
    <name evidence="17" type="ORF">Bhyg_08099</name>
</gene>
<comment type="catalytic activity">
    <reaction evidence="11">
        <text>(2E)-tetradecenoyl-CoA = (3Z)-tetradecenoyl-CoA</text>
        <dbReference type="Rhea" id="RHEA:29847"/>
        <dbReference type="ChEBI" id="CHEBI:61405"/>
        <dbReference type="ChEBI" id="CHEBI:61968"/>
    </reaction>
    <physiologicalReaction direction="right-to-left" evidence="11">
        <dbReference type="Rhea" id="RHEA:29849"/>
    </physiologicalReaction>
</comment>
<dbReference type="EMBL" id="WJQU01000002">
    <property type="protein sequence ID" value="KAJ6643143.1"/>
    <property type="molecule type" value="Genomic_DNA"/>
</dbReference>
<keyword evidence="6" id="KW-0007">Acetylation</keyword>
<comment type="caution">
    <text evidence="17">The sequence shown here is derived from an EMBL/GenBank/DDBJ whole genome shotgun (WGS) entry which is preliminary data.</text>
</comment>
<evidence type="ECO:0000256" key="5">
    <source>
        <dbReference type="ARBA" id="ARBA00022946"/>
    </source>
</evidence>
<sequence length="306" mass="34717">MLLTLFESHTHFFLSMFQKMILTKIISNTLSLHKKQLIEWLPAVRYFSSPTNPLVNVDVNDKSGIAVVTMNRKPVNGLSLELFEAMSKALDDLENNRIRGAILTSSCPTVFSAGLDLNELYQPDKKRFKAFWTTFQDVWLKLYGSSFPTAAAINGHAPAGGCFLAISCEYRVMCPDYKIGLNETRLGIIAPIFLRASMRNTVSNREAEKALTLGTLYSTEDALKIGLIDEIAIYKVKAIERCENFLAQFNNVSSIARSFTKRSLRQKDLEELENCREEDFNIFWSNLIEPSVQKQIGDYMQSLKKK</sequence>
<evidence type="ECO:0000256" key="11">
    <source>
        <dbReference type="ARBA" id="ARBA00051293"/>
    </source>
</evidence>
<evidence type="ECO:0000256" key="3">
    <source>
        <dbReference type="ARBA" id="ARBA00011233"/>
    </source>
</evidence>
<evidence type="ECO:0000256" key="16">
    <source>
        <dbReference type="ARBA" id="ARBA00083575"/>
    </source>
</evidence>
<keyword evidence="9 17" id="KW-0413">Isomerase</keyword>
<dbReference type="InterPro" id="IPR029045">
    <property type="entry name" value="ClpP/crotonase-like_dom_sf"/>
</dbReference>
<keyword evidence="7" id="KW-0443">Lipid metabolism</keyword>
<evidence type="ECO:0000256" key="12">
    <source>
        <dbReference type="ARBA" id="ARBA00052376"/>
    </source>
</evidence>
<dbReference type="SUPFAM" id="SSF52096">
    <property type="entry name" value="ClpP/crotonase"/>
    <property type="match status" value="1"/>
</dbReference>
<evidence type="ECO:0000256" key="8">
    <source>
        <dbReference type="ARBA" id="ARBA00023128"/>
    </source>
</evidence>
<dbReference type="Gene3D" id="3.90.226.10">
    <property type="entry name" value="2-enoyl-CoA Hydratase, Chain A, domain 1"/>
    <property type="match status" value="1"/>
</dbReference>
<dbReference type="FunFam" id="3.90.226.10:FF:000034">
    <property type="entry name" value="Enoyl-CoA delta isomerase 1"/>
    <property type="match status" value="1"/>
</dbReference>
<dbReference type="InterPro" id="IPR001753">
    <property type="entry name" value="Enoyl-CoA_hydra/iso"/>
</dbReference>
<dbReference type="Gene3D" id="6.10.250.170">
    <property type="match status" value="1"/>
</dbReference>
<evidence type="ECO:0000256" key="9">
    <source>
        <dbReference type="ARBA" id="ARBA00023235"/>
    </source>
</evidence>
<dbReference type="Pfam" id="PF00378">
    <property type="entry name" value="ECH_1"/>
    <property type="match status" value="1"/>
</dbReference>
<evidence type="ECO:0000256" key="2">
    <source>
        <dbReference type="ARBA" id="ARBA00005005"/>
    </source>
</evidence>
<protein>
    <recommendedName>
        <fullName evidence="15">Enoyl-CoA delta isomerase 1, mitochondrial</fullName>
    </recommendedName>
    <alternativeName>
        <fullName evidence="16">3,2-trans-enoyl-CoA isomerase</fullName>
    </alternativeName>
</protein>
<comment type="function">
    <text evidence="14">Key enzyme of fatty acid beta-oxidation. Able to isomerize both 3-cis (3Z) and 3-trans (3E) double bonds into the 2-trans (2E) form in a range of enoyl-CoA species, with a preference for (3Z)-enoyl-CoAs over (3E)-enoyl-CoAs. The catalytic efficiency of this enzyme is not affected by the fatty acyl chain length.</text>
</comment>
<dbReference type="GO" id="GO:0006635">
    <property type="term" value="P:fatty acid beta-oxidation"/>
    <property type="evidence" value="ECO:0007669"/>
    <property type="project" value="TreeGrafter"/>
</dbReference>
<comment type="subunit">
    <text evidence="3">Homotrimer.</text>
</comment>
<evidence type="ECO:0000256" key="1">
    <source>
        <dbReference type="ARBA" id="ARBA00004305"/>
    </source>
</evidence>